<dbReference type="AlphaFoldDB" id="A0A5E4YJB0"/>
<accession>A0A5E4YJB0</accession>
<sequence>MGELFSRYGITVSRADVAQVRHHLEAAASLASKPDERALQTIYALAHHRLTMSQLDTAYSYLTLLAFWAPTNSDYLRALGRVQQLLGDPQGALAILTMALSLGDDSPELGLCIAECHFACQQRELALRVLLEAELACGADAQHAAVCQRIRALAQLARDSISV</sequence>
<protein>
    <recommendedName>
        <fullName evidence="3">CesD/SycD/LcrH family type III secretion system chaperone</fullName>
    </recommendedName>
</protein>
<reference evidence="1 2" key="1">
    <citation type="submission" date="2019-08" db="EMBL/GenBank/DDBJ databases">
        <authorList>
            <person name="Peeters C."/>
        </authorList>
    </citation>
    <scope>NUCLEOTIDE SEQUENCE [LARGE SCALE GENOMIC DNA]</scope>
    <source>
        <strain evidence="1 2">LMG 31115</strain>
    </source>
</reference>
<organism evidence="1 2">
    <name type="scientific">Pandoraea iniqua</name>
    <dbReference type="NCBI Taxonomy" id="2508288"/>
    <lineage>
        <taxon>Bacteria</taxon>
        <taxon>Pseudomonadati</taxon>
        <taxon>Pseudomonadota</taxon>
        <taxon>Betaproteobacteria</taxon>
        <taxon>Burkholderiales</taxon>
        <taxon>Burkholderiaceae</taxon>
        <taxon>Pandoraea</taxon>
    </lineage>
</organism>
<dbReference type="RefSeq" id="WP_150685992.1">
    <property type="nucleotide sequence ID" value="NZ_CABPSI010000005.1"/>
</dbReference>
<evidence type="ECO:0008006" key="3">
    <source>
        <dbReference type="Google" id="ProtNLM"/>
    </source>
</evidence>
<name>A0A5E4YJB0_9BURK</name>
<dbReference type="EMBL" id="CABPSI010000005">
    <property type="protein sequence ID" value="VVE48378.1"/>
    <property type="molecule type" value="Genomic_DNA"/>
</dbReference>
<dbReference type="Gene3D" id="1.25.40.10">
    <property type="entry name" value="Tetratricopeptide repeat domain"/>
    <property type="match status" value="1"/>
</dbReference>
<proteinExistence type="predicted"/>
<gene>
    <name evidence="1" type="ORF">PIN31115_04518</name>
</gene>
<evidence type="ECO:0000313" key="1">
    <source>
        <dbReference type="EMBL" id="VVE48378.1"/>
    </source>
</evidence>
<keyword evidence="2" id="KW-1185">Reference proteome</keyword>
<dbReference type="InterPro" id="IPR011990">
    <property type="entry name" value="TPR-like_helical_dom_sf"/>
</dbReference>
<dbReference type="Proteomes" id="UP000333828">
    <property type="component" value="Unassembled WGS sequence"/>
</dbReference>
<evidence type="ECO:0000313" key="2">
    <source>
        <dbReference type="Proteomes" id="UP000333828"/>
    </source>
</evidence>
<dbReference type="SUPFAM" id="SSF48452">
    <property type="entry name" value="TPR-like"/>
    <property type="match status" value="1"/>
</dbReference>